<evidence type="ECO:0000256" key="5">
    <source>
        <dbReference type="ARBA" id="ARBA00023002"/>
    </source>
</evidence>
<dbReference type="AlphaFoldDB" id="A0ABD3XNG7"/>
<dbReference type="InterPro" id="IPR036396">
    <property type="entry name" value="Cyt_P450_sf"/>
</dbReference>
<dbReference type="PRINTS" id="PR00463">
    <property type="entry name" value="EP450I"/>
</dbReference>
<keyword evidence="5" id="KW-0560">Oxidoreductase</keyword>
<sequence length="708" mass="82734">MNYLLKKNSKKYRLRRLCGIVKSSNLSKLFRKKIKYACRYIDFGKHLNKQCSWGNFRASALLGKYQDKENLYVMRKNRFNMNYNVKQEQAMDNLNKHGSGKLVTKFFKMLRQVLQASKCLASKLLKSIYMQFQELNANGFPNKTDLSKNKGLISLSSCGQQIFTRSILLVREKYTDAKIWVCHTIAYSFHAIVTNLHNNIRRCIGIRKVKIEYTDHRKRSICPTSRKRQLSVIAVDYHATRRWSHVRRGSHHAVNVHPREHSFFHSKFTGCIKDFIQVFGPKAHHILTQKFEQNRRMFLFKALGQTIAFLFDTRDVHLVMKAEGRCPHHIDFKHLRVYREERDYPLGVLVSNGEVWRKQRKILNKHLVGTLAMARYFPAIDEVARLAVDELKHDAMMKKDFNVEEILSDYAIEAIGRVLYGYEIGCLPRTSKNDFHKFAETARINFGKAKKLLLLPRIVMVHHPEWREHVKRWNFLLKTTQNAIADFRHRQETAPCVLSGLLHSGELTEDEILINITDMMIASIDTTITSIQWCLHELSLNPECQQLIVEEYWNEGSNLTYHTLHGLKFLKAVVKETLRLHPTGFFTCRLIKEDMEVGSNRIPAKTNVAISMFVMGRNPFLTTDPDSFHPQRWLKDSADLDQFYQNVPFGFGPRMCLGRKVAEMEIMLFLLQFCRAFRFYPKNSDHIGHKVQLLLVPSKPIELILSER</sequence>
<keyword evidence="3 8" id="KW-0349">Heme</keyword>
<evidence type="ECO:0000256" key="2">
    <source>
        <dbReference type="ARBA" id="ARBA00010617"/>
    </source>
</evidence>
<evidence type="ECO:0000256" key="3">
    <source>
        <dbReference type="ARBA" id="ARBA00022617"/>
    </source>
</evidence>
<dbReference type="PANTHER" id="PTHR24279:SF120">
    <property type="entry name" value="CYTOCHROME P450"/>
    <property type="match status" value="1"/>
</dbReference>
<dbReference type="SUPFAM" id="SSF48264">
    <property type="entry name" value="Cytochrome P450"/>
    <property type="match status" value="1"/>
</dbReference>
<dbReference type="InterPro" id="IPR002401">
    <property type="entry name" value="Cyt_P450_E_grp-I"/>
</dbReference>
<gene>
    <name evidence="9" type="ORF">ACJMK2_027167</name>
</gene>
<keyword evidence="7" id="KW-0503">Monooxygenase</keyword>
<comment type="caution">
    <text evidence="9">The sequence shown here is derived from an EMBL/GenBank/DDBJ whole genome shotgun (WGS) entry which is preliminary data.</text>
</comment>
<dbReference type="InterPro" id="IPR017972">
    <property type="entry name" value="Cyt_P450_CS"/>
</dbReference>
<evidence type="ECO:0000256" key="8">
    <source>
        <dbReference type="PIRSR" id="PIRSR602401-1"/>
    </source>
</evidence>
<keyword evidence="4 8" id="KW-0479">Metal-binding</keyword>
<dbReference type="Gene3D" id="1.10.630.10">
    <property type="entry name" value="Cytochrome P450"/>
    <property type="match status" value="1"/>
</dbReference>
<organism evidence="9 10">
    <name type="scientific">Sinanodonta woodiana</name>
    <name type="common">Chinese pond mussel</name>
    <name type="synonym">Anodonta woodiana</name>
    <dbReference type="NCBI Taxonomy" id="1069815"/>
    <lineage>
        <taxon>Eukaryota</taxon>
        <taxon>Metazoa</taxon>
        <taxon>Spiralia</taxon>
        <taxon>Lophotrochozoa</taxon>
        <taxon>Mollusca</taxon>
        <taxon>Bivalvia</taxon>
        <taxon>Autobranchia</taxon>
        <taxon>Heteroconchia</taxon>
        <taxon>Palaeoheterodonta</taxon>
        <taxon>Unionida</taxon>
        <taxon>Unionoidea</taxon>
        <taxon>Unionidae</taxon>
        <taxon>Unioninae</taxon>
        <taxon>Sinanodonta</taxon>
    </lineage>
</organism>
<accession>A0ABD3XNG7</accession>
<dbReference type="Proteomes" id="UP001634394">
    <property type="component" value="Unassembled WGS sequence"/>
</dbReference>
<evidence type="ECO:0000256" key="6">
    <source>
        <dbReference type="ARBA" id="ARBA00023004"/>
    </source>
</evidence>
<evidence type="ECO:0000313" key="9">
    <source>
        <dbReference type="EMBL" id="KAL3887220.1"/>
    </source>
</evidence>
<evidence type="ECO:0000256" key="1">
    <source>
        <dbReference type="ARBA" id="ARBA00001971"/>
    </source>
</evidence>
<name>A0ABD3XNG7_SINWO</name>
<dbReference type="GO" id="GO:0046872">
    <property type="term" value="F:metal ion binding"/>
    <property type="evidence" value="ECO:0007669"/>
    <property type="project" value="UniProtKB-KW"/>
</dbReference>
<evidence type="ECO:0000256" key="4">
    <source>
        <dbReference type="ARBA" id="ARBA00022723"/>
    </source>
</evidence>
<dbReference type="PROSITE" id="PS00086">
    <property type="entry name" value="CYTOCHROME_P450"/>
    <property type="match status" value="1"/>
</dbReference>
<dbReference type="PANTHER" id="PTHR24279">
    <property type="entry name" value="CYTOCHROME P450"/>
    <property type="match status" value="1"/>
</dbReference>
<evidence type="ECO:0000313" key="10">
    <source>
        <dbReference type="Proteomes" id="UP001634394"/>
    </source>
</evidence>
<dbReference type="InterPro" id="IPR001128">
    <property type="entry name" value="Cyt_P450"/>
</dbReference>
<reference evidence="9 10" key="1">
    <citation type="submission" date="2024-11" db="EMBL/GenBank/DDBJ databases">
        <title>Chromosome-level genome assembly of the freshwater bivalve Anodonta woodiana.</title>
        <authorList>
            <person name="Chen X."/>
        </authorList>
    </citation>
    <scope>NUCLEOTIDE SEQUENCE [LARGE SCALE GENOMIC DNA]</scope>
    <source>
        <strain evidence="9">MN2024</strain>
        <tissue evidence="9">Gills</tissue>
    </source>
</reference>
<evidence type="ECO:0000256" key="7">
    <source>
        <dbReference type="ARBA" id="ARBA00023033"/>
    </source>
</evidence>
<dbReference type="GO" id="GO:0004497">
    <property type="term" value="F:monooxygenase activity"/>
    <property type="evidence" value="ECO:0007669"/>
    <property type="project" value="UniProtKB-KW"/>
</dbReference>
<feature type="binding site" description="axial binding residue" evidence="8">
    <location>
        <position position="656"/>
    </location>
    <ligand>
        <name>heme</name>
        <dbReference type="ChEBI" id="CHEBI:30413"/>
    </ligand>
    <ligandPart>
        <name>Fe</name>
        <dbReference type="ChEBI" id="CHEBI:18248"/>
    </ligandPart>
</feature>
<comment type="cofactor">
    <cofactor evidence="1 8">
        <name>heme</name>
        <dbReference type="ChEBI" id="CHEBI:30413"/>
    </cofactor>
</comment>
<dbReference type="EMBL" id="JBJQND010000002">
    <property type="protein sequence ID" value="KAL3887220.1"/>
    <property type="molecule type" value="Genomic_DNA"/>
</dbReference>
<dbReference type="PRINTS" id="PR00385">
    <property type="entry name" value="P450"/>
</dbReference>
<proteinExistence type="inferred from homology"/>
<protein>
    <recommendedName>
        <fullName evidence="11">Cytochrome P450</fullName>
    </recommendedName>
</protein>
<comment type="similarity">
    <text evidence="2">Belongs to the cytochrome P450 family.</text>
</comment>
<dbReference type="Pfam" id="PF00067">
    <property type="entry name" value="p450"/>
    <property type="match status" value="1"/>
</dbReference>
<keyword evidence="10" id="KW-1185">Reference proteome</keyword>
<evidence type="ECO:0008006" key="11">
    <source>
        <dbReference type="Google" id="ProtNLM"/>
    </source>
</evidence>
<keyword evidence="6 8" id="KW-0408">Iron</keyword>
<dbReference type="InterPro" id="IPR050479">
    <property type="entry name" value="CYP11_CYP27_families"/>
</dbReference>